<gene>
    <name evidence="1" type="ORF">pqer_cds_677</name>
</gene>
<organism evidence="1">
    <name type="scientific">Pandoravirus quercus</name>
    <dbReference type="NCBI Taxonomy" id="2107709"/>
    <lineage>
        <taxon>Viruses</taxon>
        <taxon>Pandoravirus</taxon>
    </lineage>
</organism>
<dbReference type="GeneID" id="36844240"/>
<sequence length="315" mass="34817">MKRHATTLLRRGASVAGYGEIASASASIKAHMLPHGYVAGLDLVVVYEFRGPEASKVAYEEEREDDREAQRIALDALDALLGRPPKKIVPQDTVGCGRAHLGPAPAHTWWPRQPHLCTTLSSLYTVTGLDFLSGLDDLNTARVAVPGSAPHVADDLYGHIHRQVALRHTADSTWAYEGNPAGDWGALPVVVFARAWPIAGSYEGAHWGFNDNPNYRSRLPRFPWLASRHRARRIDGLPDPDDSEAIGAFHALASHRDDALKSAITRGYHPYSYDGMRIMFQSLRRTEEYASSESAAVISGLKDMRRQLYANPYRV</sequence>
<dbReference type="Proteomes" id="UP000248852">
    <property type="component" value="Segment"/>
</dbReference>
<protein>
    <submittedName>
        <fullName evidence="1">Uncharacterized protein</fullName>
    </submittedName>
</protein>
<evidence type="ECO:0000313" key="1">
    <source>
        <dbReference type="EMBL" id="AVK75099.1"/>
    </source>
</evidence>
<name>A0A2U7U9J0_9VIRU</name>
<proteinExistence type="predicted"/>
<accession>A0A2U7U9J0</accession>
<reference evidence="1" key="1">
    <citation type="journal article" date="2018" name="Nat. Commun.">
        <title>Diversity and evolution of the emerging Pandoraviridae family.</title>
        <authorList>
            <person name="Legendre M."/>
            <person name="Fabre E."/>
            <person name="Poirot O."/>
            <person name="Jeudy S."/>
            <person name="Lartigue A."/>
            <person name="Alempic J.M."/>
            <person name="Beucher L."/>
            <person name="Philippe N."/>
            <person name="Bertaux L."/>
            <person name="Christo-Foroux E."/>
            <person name="Labadie K."/>
            <person name="Coute Y."/>
            <person name="Abergel C."/>
            <person name="Claverie J.M."/>
        </authorList>
    </citation>
    <scope>NUCLEOTIDE SEQUENCE [LARGE SCALE GENOMIC DNA]</scope>
    <source>
        <strain evidence="1">Quercus</strain>
    </source>
</reference>
<dbReference type="RefSeq" id="YP_009483368.1">
    <property type="nucleotide sequence ID" value="NC_037667.1"/>
</dbReference>
<dbReference type="KEGG" id="vg:36844240"/>
<dbReference type="EMBL" id="MG011689">
    <property type="protein sequence ID" value="AVK75099.1"/>
    <property type="molecule type" value="Genomic_DNA"/>
</dbReference>